<evidence type="ECO:0000313" key="1">
    <source>
        <dbReference type="EMBL" id="CAD7260906.1"/>
    </source>
</evidence>
<gene>
    <name evidence="1" type="ORF">TSIB3V08_LOCUS5063</name>
</gene>
<dbReference type="EMBL" id="OC001905">
    <property type="protein sequence ID" value="CAD7260906.1"/>
    <property type="molecule type" value="Genomic_DNA"/>
</dbReference>
<name>A0A7R9G066_TIMSH</name>
<dbReference type="AlphaFoldDB" id="A0A7R9G066"/>
<proteinExistence type="predicted"/>
<protein>
    <submittedName>
        <fullName evidence="1">Uncharacterized protein</fullName>
    </submittedName>
</protein>
<sequence>MSPNRETRCSGNILLITCIDDGTVWTVTSSWWYHWLLVSMQIRCGSGATKLTTVNRSGSRVYDGRAEIVGHKCVISLRSNPPRWRSLVNALVVLSSTAEDGELEVRISLANALVVLSATAEDGMIEVRITCPRVEPAEKLMTRDTTVPFQEDVSHHFK</sequence>
<accession>A0A7R9G066</accession>
<organism evidence="1">
    <name type="scientific">Timema shepardi</name>
    <name type="common">Walking stick</name>
    <dbReference type="NCBI Taxonomy" id="629360"/>
    <lineage>
        <taxon>Eukaryota</taxon>
        <taxon>Metazoa</taxon>
        <taxon>Ecdysozoa</taxon>
        <taxon>Arthropoda</taxon>
        <taxon>Hexapoda</taxon>
        <taxon>Insecta</taxon>
        <taxon>Pterygota</taxon>
        <taxon>Neoptera</taxon>
        <taxon>Polyneoptera</taxon>
        <taxon>Phasmatodea</taxon>
        <taxon>Timematodea</taxon>
        <taxon>Timematoidea</taxon>
        <taxon>Timematidae</taxon>
        <taxon>Timema</taxon>
    </lineage>
</organism>
<reference evidence="1" key="1">
    <citation type="submission" date="2020-11" db="EMBL/GenBank/DDBJ databases">
        <authorList>
            <person name="Tran Van P."/>
        </authorList>
    </citation>
    <scope>NUCLEOTIDE SEQUENCE</scope>
</reference>